<feature type="domain" description="CAND6/7 N-terminal" evidence="8">
    <location>
        <begin position="28"/>
        <end position="161"/>
    </location>
</feature>
<keyword evidence="3" id="KW-0732">Signal</keyword>
<feature type="transmembrane region" description="Helical" evidence="6">
    <location>
        <begin position="364"/>
        <end position="384"/>
    </location>
</feature>
<dbReference type="AlphaFoldDB" id="A0A8H7PZF6"/>
<evidence type="ECO:0000256" key="1">
    <source>
        <dbReference type="ARBA" id="ARBA00004141"/>
    </source>
</evidence>
<dbReference type="InterPro" id="IPR054103">
    <property type="entry name" value="CAND6-7_N"/>
</dbReference>
<feature type="transmembrane region" description="Helical" evidence="6">
    <location>
        <begin position="390"/>
        <end position="410"/>
    </location>
</feature>
<dbReference type="InterPro" id="IPR053937">
    <property type="entry name" value="GOST_TM"/>
</dbReference>
<accession>A0A8H7PZF6</accession>
<dbReference type="Pfam" id="PF06814">
    <property type="entry name" value="GOST_TM"/>
    <property type="match status" value="1"/>
</dbReference>
<organism evidence="9 10">
    <name type="scientific">Mortierella isabellina</name>
    <name type="common">Filamentous fungus</name>
    <name type="synonym">Umbelopsis isabellina</name>
    <dbReference type="NCBI Taxonomy" id="91625"/>
    <lineage>
        <taxon>Eukaryota</taxon>
        <taxon>Fungi</taxon>
        <taxon>Fungi incertae sedis</taxon>
        <taxon>Mucoromycota</taxon>
        <taxon>Mucoromycotina</taxon>
        <taxon>Umbelopsidomycetes</taxon>
        <taxon>Umbelopsidales</taxon>
        <taxon>Umbelopsidaceae</taxon>
        <taxon>Umbelopsis</taxon>
    </lineage>
</organism>
<keyword evidence="2 6" id="KW-0812">Transmembrane</keyword>
<gene>
    <name evidence="9" type="ORF">INT43_007181</name>
</gene>
<feature type="transmembrane region" description="Helical" evidence="6">
    <location>
        <begin position="212"/>
        <end position="228"/>
    </location>
</feature>
<evidence type="ECO:0000259" key="7">
    <source>
        <dbReference type="Pfam" id="PF06814"/>
    </source>
</evidence>
<keyword evidence="5 6" id="KW-0472">Membrane</keyword>
<evidence type="ECO:0000313" key="10">
    <source>
        <dbReference type="Proteomes" id="UP000654370"/>
    </source>
</evidence>
<keyword evidence="4 6" id="KW-1133">Transmembrane helix</keyword>
<dbReference type="InterPro" id="IPR009637">
    <property type="entry name" value="GPR107/GPR108-like"/>
</dbReference>
<evidence type="ECO:0000256" key="2">
    <source>
        <dbReference type="ARBA" id="ARBA00022692"/>
    </source>
</evidence>
<evidence type="ECO:0000259" key="8">
    <source>
        <dbReference type="Pfam" id="PF21904"/>
    </source>
</evidence>
<dbReference type="Proteomes" id="UP000654370">
    <property type="component" value="Unassembled WGS sequence"/>
</dbReference>
<evidence type="ECO:0000256" key="5">
    <source>
        <dbReference type="ARBA" id="ARBA00023136"/>
    </source>
</evidence>
<evidence type="ECO:0000256" key="3">
    <source>
        <dbReference type="ARBA" id="ARBA00022729"/>
    </source>
</evidence>
<dbReference type="OrthoDB" id="29657at2759"/>
<comment type="subcellular location">
    <subcellularLocation>
        <location evidence="1">Membrane</location>
        <topology evidence="1">Multi-pass membrane protein</topology>
    </subcellularLocation>
</comment>
<name>A0A8H7PZF6_MORIS</name>
<dbReference type="EMBL" id="JAEPQZ010000004">
    <property type="protein sequence ID" value="KAG2182254.1"/>
    <property type="molecule type" value="Genomic_DNA"/>
</dbReference>
<feature type="transmembrane region" description="Helical" evidence="6">
    <location>
        <begin position="180"/>
        <end position="200"/>
    </location>
</feature>
<sequence>MQQKLGCTVLVYLYLVHSITLAYARPLLTLTEDSRGIIPIASFGFLAGGELKLEVSDFKLSQPSQPGNVAFYIRKSSSEDATYLLNEEVSDSDEEDSFKCLLDANFVRDEIADGLSIIADLDPTKAVQSYEHTIQPGEEDLWAVYLINCKDSALSMTLKTTEINPGPDYLSAGDSPLPTVYGLSSIASFVAAVLWGYVLLKSREYRVFKSHYLMLALMAFVGIDKAFQSAKYHYMKIGVVAEGWTIGFYIFTFIKGSLSILIIVLVASGWMFIKPFLSTKDKRVISIIVPIQVLANIASVFASEAAIGSINWSFWSNLLPVADFAGCGVVLWTILQTRKHLGQGSEADGKELDVLRKYQLWSTFYIVTLAYLYVTRVIVLLLQVSLPFRYVNWLGEAVSEAATLLFYIFIGYKFRPHSDNPYTQVPMDEEEEDYEQDLPTSLEAHSLQHISRRGESNNHSN</sequence>
<protein>
    <submittedName>
        <fullName evidence="9">Uncharacterized protein</fullName>
    </submittedName>
</protein>
<dbReference type="Pfam" id="PF21904">
    <property type="entry name" value="CAND6-7_N"/>
    <property type="match status" value="1"/>
</dbReference>
<proteinExistence type="predicted"/>
<dbReference type="PANTHER" id="PTHR21229">
    <property type="entry name" value="LUNG SEVEN TRANSMEMBRANE RECEPTOR"/>
    <property type="match status" value="1"/>
</dbReference>
<keyword evidence="10" id="KW-1185">Reference proteome</keyword>
<comment type="caution">
    <text evidence="9">The sequence shown here is derived from an EMBL/GenBank/DDBJ whole genome shotgun (WGS) entry which is preliminary data.</text>
</comment>
<dbReference type="GO" id="GO:0016020">
    <property type="term" value="C:membrane"/>
    <property type="evidence" value="ECO:0007669"/>
    <property type="project" value="UniProtKB-SubCell"/>
</dbReference>
<evidence type="ECO:0000313" key="9">
    <source>
        <dbReference type="EMBL" id="KAG2182254.1"/>
    </source>
</evidence>
<dbReference type="GO" id="GO:0005794">
    <property type="term" value="C:Golgi apparatus"/>
    <property type="evidence" value="ECO:0007669"/>
    <property type="project" value="TreeGrafter"/>
</dbReference>
<evidence type="ECO:0000256" key="4">
    <source>
        <dbReference type="ARBA" id="ARBA00022989"/>
    </source>
</evidence>
<feature type="transmembrane region" description="Helical" evidence="6">
    <location>
        <begin position="248"/>
        <end position="272"/>
    </location>
</feature>
<feature type="domain" description="GOST seven transmembrane" evidence="7">
    <location>
        <begin position="176"/>
        <end position="421"/>
    </location>
</feature>
<reference evidence="9" key="1">
    <citation type="submission" date="2020-12" db="EMBL/GenBank/DDBJ databases">
        <title>Metabolic potential, ecology and presence of endohyphal bacteria is reflected in genomic diversity of Mucoromycotina.</title>
        <authorList>
            <person name="Muszewska A."/>
            <person name="Okrasinska A."/>
            <person name="Steczkiewicz K."/>
            <person name="Drgas O."/>
            <person name="Orlowska M."/>
            <person name="Perlinska-Lenart U."/>
            <person name="Aleksandrzak-Piekarczyk T."/>
            <person name="Szatraj K."/>
            <person name="Zielenkiewicz U."/>
            <person name="Pilsyk S."/>
            <person name="Malc E."/>
            <person name="Mieczkowski P."/>
            <person name="Kruszewska J.S."/>
            <person name="Biernat P."/>
            <person name="Pawlowska J."/>
        </authorList>
    </citation>
    <scope>NUCLEOTIDE SEQUENCE</scope>
    <source>
        <strain evidence="9">WA0000067209</strain>
    </source>
</reference>
<dbReference type="PANTHER" id="PTHR21229:SF2">
    <property type="entry name" value="RE59932P"/>
    <property type="match status" value="1"/>
</dbReference>
<feature type="transmembrane region" description="Helical" evidence="6">
    <location>
        <begin position="314"/>
        <end position="335"/>
    </location>
</feature>
<evidence type="ECO:0000256" key="6">
    <source>
        <dbReference type="SAM" id="Phobius"/>
    </source>
</evidence>
<feature type="transmembrane region" description="Helical" evidence="6">
    <location>
        <begin position="284"/>
        <end position="302"/>
    </location>
</feature>